<dbReference type="PANTHER" id="PTHR23077">
    <property type="entry name" value="AAA-FAMILY ATPASE"/>
    <property type="match status" value="1"/>
</dbReference>
<name>A0A167G2I9_METRR</name>
<feature type="domain" description="ATPase AAA-type core" evidence="1">
    <location>
        <begin position="230"/>
        <end position="336"/>
    </location>
</feature>
<dbReference type="OMA" id="EVWVFDQ"/>
<dbReference type="GO" id="GO:1990275">
    <property type="term" value="F:preribosome binding"/>
    <property type="evidence" value="ECO:0007669"/>
    <property type="project" value="TreeGrafter"/>
</dbReference>
<proteinExistence type="predicted"/>
<dbReference type="EMBL" id="AZHC01000007">
    <property type="protein sequence ID" value="OAA46071.1"/>
    <property type="molecule type" value="Genomic_DNA"/>
</dbReference>
<dbReference type="GO" id="GO:0042254">
    <property type="term" value="P:ribosome biogenesis"/>
    <property type="evidence" value="ECO:0007669"/>
    <property type="project" value="TreeGrafter"/>
</dbReference>
<dbReference type="CDD" id="cd19481">
    <property type="entry name" value="RecA-like_protease"/>
    <property type="match status" value="1"/>
</dbReference>
<keyword evidence="2" id="KW-0378">Hydrolase</keyword>
<dbReference type="InterPro" id="IPR003959">
    <property type="entry name" value="ATPase_AAA_core"/>
</dbReference>
<evidence type="ECO:0000313" key="2">
    <source>
        <dbReference type="EMBL" id="OAA46071.1"/>
    </source>
</evidence>
<evidence type="ECO:0000313" key="3">
    <source>
        <dbReference type="Proteomes" id="UP000243498"/>
    </source>
</evidence>
<dbReference type="GO" id="GO:0005524">
    <property type="term" value="F:ATP binding"/>
    <property type="evidence" value="ECO:0007669"/>
    <property type="project" value="InterPro"/>
</dbReference>
<dbReference type="PANTHER" id="PTHR23077:SF132">
    <property type="entry name" value="ATP-DEPENDENT ZN PROTEASE"/>
    <property type="match status" value="1"/>
</dbReference>
<keyword evidence="2" id="KW-0645">Protease</keyword>
<dbReference type="GO" id="GO:0016887">
    <property type="term" value="F:ATP hydrolysis activity"/>
    <property type="evidence" value="ECO:0007669"/>
    <property type="project" value="InterPro"/>
</dbReference>
<dbReference type="GO" id="GO:0005634">
    <property type="term" value="C:nucleus"/>
    <property type="evidence" value="ECO:0007669"/>
    <property type="project" value="TreeGrafter"/>
</dbReference>
<dbReference type="AlphaFoldDB" id="A0A167G2I9"/>
<dbReference type="InterPro" id="IPR027417">
    <property type="entry name" value="P-loop_NTPase"/>
</dbReference>
<dbReference type="Proteomes" id="UP000243498">
    <property type="component" value="Unassembled WGS sequence"/>
</dbReference>
<dbReference type="SUPFAM" id="SSF52540">
    <property type="entry name" value="P-loop containing nucleoside triphosphate hydrolases"/>
    <property type="match status" value="1"/>
</dbReference>
<organism evidence="2 3">
    <name type="scientific">Metarhizium rileyi (strain RCEF 4871)</name>
    <name type="common">Nomuraea rileyi</name>
    <dbReference type="NCBI Taxonomy" id="1649241"/>
    <lineage>
        <taxon>Eukaryota</taxon>
        <taxon>Fungi</taxon>
        <taxon>Dikarya</taxon>
        <taxon>Ascomycota</taxon>
        <taxon>Pezizomycotina</taxon>
        <taxon>Sordariomycetes</taxon>
        <taxon>Hypocreomycetidae</taxon>
        <taxon>Hypocreales</taxon>
        <taxon>Clavicipitaceae</taxon>
        <taxon>Metarhizium</taxon>
    </lineage>
</organism>
<dbReference type="OrthoDB" id="2115716at2759"/>
<dbReference type="InterPro" id="IPR050168">
    <property type="entry name" value="AAA_ATPase_domain"/>
</dbReference>
<keyword evidence="3" id="KW-1185">Reference proteome</keyword>
<dbReference type="Pfam" id="PF00004">
    <property type="entry name" value="AAA"/>
    <property type="match status" value="1"/>
</dbReference>
<comment type="caution">
    <text evidence="2">The sequence shown here is derived from an EMBL/GenBank/DDBJ whole genome shotgun (WGS) entry which is preliminary data.</text>
</comment>
<dbReference type="STRING" id="1081105.A0A167G2I9"/>
<reference evidence="2 3" key="1">
    <citation type="journal article" date="2016" name="Genome Biol. Evol.">
        <title>Divergent and convergent evolution of fungal pathogenicity.</title>
        <authorList>
            <person name="Shang Y."/>
            <person name="Xiao G."/>
            <person name="Zheng P."/>
            <person name="Cen K."/>
            <person name="Zhan S."/>
            <person name="Wang C."/>
        </authorList>
    </citation>
    <scope>NUCLEOTIDE SEQUENCE [LARGE SCALE GENOMIC DNA]</scope>
    <source>
        <strain evidence="2 3">RCEF 4871</strain>
    </source>
</reference>
<accession>A0A167G2I9</accession>
<evidence type="ECO:0000259" key="1">
    <source>
        <dbReference type="Pfam" id="PF00004"/>
    </source>
</evidence>
<protein>
    <submittedName>
        <fullName evidence="2">ATP-dependent Zn protease</fullName>
    </submittedName>
</protein>
<sequence>MDHGSDTAAAVSSQNTTRRYFEHFSGKVSSTNTVLTASLKAQYPHLRLSVLAGVDLLGFADGGNARCISLDDDATNANLPSSVVTNTYLPPSRRAGGSSGAIAQNIHFGKFLYQWQDHDFILYVAYGLDGDSGLSSNTFTYLLSSDERTSEALILAAGSWTSSLHEEIWVFDGGYWSKNAALYRSVMKSSWDAVVLDANMKKDLINDHLYFFQSRDTYQRLKVPWRRGIIYHGPPGNGKTISIKAMMHTLYDLQPQVPTLYVRSLASFMGPERSIKDIFSKARQSAPCYLVFEDLDSLVSDSARSYFLNEVGGLKDNDGIFMIGSTNHLDRLDPGISAKLKGNEDLSFPDKLCDAIAGITDGFSFAYMQEAFVAALLAIARDEKPGGIVAAVDVLTVDGADDWVEVLDGSTRAEDPELDHLVLWVEIKKQIRILREGMGEDDGHVGADLVSA</sequence>
<dbReference type="GO" id="GO:0008233">
    <property type="term" value="F:peptidase activity"/>
    <property type="evidence" value="ECO:0007669"/>
    <property type="project" value="UniProtKB-KW"/>
</dbReference>
<dbReference type="GO" id="GO:0003723">
    <property type="term" value="F:RNA binding"/>
    <property type="evidence" value="ECO:0007669"/>
    <property type="project" value="TreeGrafter"/>
</dbReference>
<dbReference type="GO" id="GO:0006508">
    <property type="term" value="P:proteolysis"/>
    <property type="evidence" value="ECO:0007669"/>
    <property type="project" value="UniProtKB-KW"/>
</dbReference>
<dbReference type="Gene3D" id="3.40.50.300">
    <property type="entry name" value="P-loop containing nucleotide triphosphate hydrolases"/>
    <property type="match status" value="1"/>
</dbReference>
<gene>
    <name evidence="2" type="ORF">NOR_02824</name>
</gene>